<sequence length="280" mass="30162">MPEGDSIHHAARRIGRVVLGGPLDRVVTPSPRTAPRGWDRRLAGREVVALDPRGKHLLIRFDDGLVLHSHLRMTGSWRVRPAPGGTGPDLAVTARPGAPARRGAGRGGRPYSARTWLVLGRGEQDVLQIGGPFLELRTSAQVAGDPRLAALGPDLCAEAFDADRAVARLRQDDPTRPVGDALLDQRSVAGIGNVWKSEGCFAAAIDPWRPLGRTTDDELHAILAAVRPGIRRCAVEGTHLRPKHVYGKQGRPCPRCGTTIRSAAMGDDNRTTSWCPGCQR</sequence>
<keyword evidence="4" id="KW-0479">Metal-binding</keyword>
<evidence type="ECO:0000259" key="16">
    <source>
        <dbReference type="PROSITE" id="PS51066"/>
    </source>
</evidence>
<evidence type="ECO:0000256" key="5">
    <source>
        <dbReference type="ARBA" id="ARBA00022763"/>
    </source>
</evidence>
<dbReference type="PANTHER" id="PTHR42697">
    <property type="entry name" value="ENDONUCLEASE 8"/>
    <property type="match status" value="1"/>
</dbReference>
<evidence type="ECO:0000256" key="10">
    <source>
        <dbReference type="ARBA" id="ARBA00023204"/>
    </source>
</evidence>
<evidence type="ECO:0000256" key="9">
    <source>
        <dbReference type="ARBA" id="ARBA00023125"/>
    </source>
</evidence>
<dbReference type="Gene3D" id="3.20.190.10">
    <property type="entry name" value="MutM-like, N-terminal"/>
    <property type="match status" value="1"/>
</dbReference>
<dbReference type="Pfam" id="PF06831">
    <property type="entry name" value="H2TH"/>
    <property type="match status" value="1"/>
</dbReference>
<evidence type="ECO:0000313" key="19">
    <source>
        <dbReference type="Proteomes" id="UP001277761"/>
    </source>
</evidence>
<keyword evidence="5" id="KW-0227">DNA damage</keyword>
<evidence type="ECO:0000256" key="8">
    <source>
        <dbReference type="ARBA" id="ARBA00022833"/>
    </source>
</evidence>
<accession>A0ABU4VL60</accession>
<name>A0ABU4VL60_9ACTN</name>
<dbReference type="EMBL" id="JAXAVX010000006">
    <property type="protein sequence ID" value="MDX8152577.1"/>
    <property type="molecule type" value="Genomic_DNA"/>
</dbReference>
<organism evidence="18 19">
    <name type="scientific">Patulibacter brassicae</name>
    <dbReference type="NCBI Taxonomy" id="1705717"/>
    <lineage>
        <taxon>Bacteria</taxon>
        <taxon>Bacillati</taxon>
        <taxon>Actinomycetota</taxon>
        <taxon>Thermoleophilia</taxon>
        <taxon>Solirubrobacterales</taxon>
        <taxon>Patulibacteraceae</taxon>
        <taxon>Patulibacter</taxon>
    </lineage>
</organism>
<dbReference type="Gene3D" id="1.10.8.50">
    <property type="match status" value="1"/>
</dbReference>
<evidence type="ECO:0000256" key="4">
    <source>
        <dbReference type="ARBA" id="ARBA00022723"/>
    </source>
</evidence>
<dbReference type="PROSITE" id="PS51068">
    <property type="entry name" value="FPG_CAT"/>
    <property type="match status" value="1"/>
</dbReference>
<comment type="cofactor">
    <cofactor evidence="1">
        <name>Zn(2+)</name>
        <dbReference type="ChEBI" id="CHEBI:29105"/>
    </cofactor>
</comment>
<dbReference type="InterPro" id="IPR000214">
    <property type="entry name" value="Znf_DNA_glyclase/AP_lyase"/>
</dbReference>
<evidence type="ECO:0000256" key="6">
    <source>
        <dbReference type="ARBA" id="ARBA00022771"/>
    </source>
</evidence>
<keyword evidence="11" id="KW-0456">Lyase</keyword>
<dbReference type="InterPro" id="IPR015887">
    <property type="entry name" value="DNA_glyclase_Znf_dom_DNA_BS"/>
</dbReference>
<feature type="domain" description="FPG-type" evidence="16">
    <location>
        <begin position="244"/>
        <end position="280"/>
    </location>
</feature>
<dbReference type="EC" id="4.2.99.18" evidence="3"/>
<dbReference type="SMART" id="SM01232">
    <property type="entry name" value="H2TH"/>
    <property type="match status" value="1"/>
</dbReference>
<evidence type="ECO:0000256" key="2">
    <source>
        <dbReference type="ARBA" id="ARBA00009409"/>
    </source>
</evidence>
<keyword evidence="10" id="KW-0234">DNA repair</keyword>
<evidence type="ECO:0000256" key="14">
    <source>
        <dbReference type="ARBA" id="ARBA00044632"/>
    </source>
</evidence>
<dbReference type="InterPro" id="IPR015886">
    <property type="entry name" value="H2TH_FPG"/>
</dbReference>
<evidence type="ECO:0000256" key="12">
    <source>
        <dbReference type="ARBA" id="ARBA00023268"/>
    </source>
</evidence>
<dbReference type="InterPro" id="IPR010979">
    <property type="entry name" value="Ribosomal_uS13-like_H2TH"/>
</dbReference>
<comment type="catalytic activity">
    <reaction evidence="14">
        <text>2'-deoxyribonucleotide-(2'-deoxyribose 5'-phosphate)-2'-deoxyribonucleotide-DNA = a 3'-end 2'-deoxyribonucleotide-(2,3-dehydro-2,3-deoxyribose 5'-phosphate)-DNA + a 5'-end 5'-phospho-2'-deoxyribonucleoside-DNA + H(+)</text>
        <dbReference type="Rhea" id="RHEA:66592"/>
        <dbReference type="Rhea" id="RHEA-COMP:13180"/>
        <dbReference type="Rhea" id="RHEA-COMP:16897"/>
        <dbReference type="Rhea" id="RHEA-COMP:17067"/>
        <dbReference type="ChEBI" id="CHEBI:15378"/>
        <dbReference type="ChEBI" id="CHEBI:136412"/>
        <dbReference type="ChEBI" id="CHEBI:157695"/>
        <dbReference type="ChEBI" id="CHEBI:167181"/>
        <dbReference type="EC" id="4.2.99.18"/>
    </reaction>
</comment>
<keyword evidence="19" id="KW-1185">Reference proteome</keyword>
<gene>
    <name evidence="18" type="ORF">SK069_13305</name>
</gene>
<dbReference type="InterPro" id="IPR035937">
    <property type="entry name" value="FPG_N"/>
</dbReference>
<keyword evidence="7" id="KW-0378">Hydrolase</keyword>
<dbReference type="SUPFAM" id="SSF81624">
    <property type="entry name" value="N-terminal domain of MutM-like DNA repair proteins"/>
    <property type="match status" value="1"/>
</dbReference>
<dbReference type="InterPro" id="IPR012319">
    <property type="entry name" value="FPG_cat"/>
</dbReference>
<evidence type="ECO:0000256" key="11">
    <source>
        <dbReference type="ARBA" id="ARBA00023239"/>
    </source>
</evidence>
<comment type="caution">
    <text evidence="18">The sequence shown here is derived from an EMBL/GenBank/DDBJ whole genome shotgun (WGS) entry which is preliminary data.</text>
</comment>
<evidence type="ECO:0000259" key="17">
    <source>
        <dbReference type="PROSITE" id="PS51068"/>
    </source>
</evidence>
<proteinExistence type="inferred from homology"/>
<keyword evidence="13" id="KW-0326">Glycosidase</keyword>
<dbReference type="SUPFAM" id="SSF57716">
    <property type="entry name" value="Glucocorticoid receptor-like (DNA-binding domain)"/>
    <property type="match status" value="1"/>
</dbReference>
<keyword evidence="6 15" id="KW-0863">Zinc-finger</keyword>
<keyword evidence="9" id="KW-0238">DNA-binding</keyword>
<comment type="similarity">
    <text evidence="2">Belongs to the FPG family.</text>
</comment>
<protein>
    <recommendedName>
        <fullName evidence="3">DNA-(apurinic or apyrimidinic site) lyase</fullName>
        <ecNumber evidence="3">4.2.99.18</ecNumber>
    </recommendedName>
</protein>
<keyword evidence="8" id="KW-0862">Zinc</keyword>
<dbReference type="InterPro" id="IPR010663">
    <property type="entry name" value="Znf_FPG/IleRS"/>
</dbReference>
<evidence type="ECO:0000256" key="7">
    <source>
        <dbReference type="ARBA" id="ARBA00022801"/>
    </source>
</evidence>
<dbReference type="RefSeq" id="WP_319954731.1">
    <property type="nucleotide sequence ID" value="NZ_JAXAVX010000006.1"/>
</dbReference>
<dbReference type="Pfam" id="PF06827">
    <property type="entry name" value="zf-FPG_IleRS"/>
    <property type="match status" value="1"/>
</dbReference>
<dbReference type="Proteomes" id="UP001277761">
    <property type="component" value="Unassembled WGS sequence"/>
</dbReference>
<evidence type="ECO:0000256" key="1">
    <source>
        <dbReference type="ARBA" id="ARBA00001947"/>
    </source>
</evidence>
<evidence type="ECO:0000256" key="3">
    <source>
        <dbReference type="ARBA" id="ARBA00012720"/>
    </source>
</evidence>
<evidence type="ECO:0000256" key="13">
    <source>
        <dbReference type="ARBA" id="ARBA00023295"/>
    </source>
</evidence>
<evidence type="ECO:0000313" key="18">
    <source>
        <dbReference type="EMBL" id="MDX8152577.1"/>
    </source>
</evidence>
<dbReference type="Pfam" id="PF01149">
    <property type="entry name" value="Fapy_DNA_glyco"/>
    <property type="match status" value="1"/>
</dbReference>
<dbReference type="PROSITE" id="PS01242">
    <property type="entry name" value="ZF_FPG_1"/>
    <property type="match status" value="1"/>
</dbReference>
<dbReference type="SMART" id="SM00898">
    <property type="entry name" value="Fapy_DNA_glyco"/>
    <property type="match status" value="1"/>
</dbReference>
<evidence type="ECO:0000256" key="15">
    <source>
        <dbReference type="PROSITE-ProRule" id="PRU00391"/>
    </source>
</evidence>
<keyword evidence="12" id="KW-0511">Multifunctional enzyme</keyword>
<dbReference type="PROSITE" id="PS51066">
    <property type="entry name" value="ZF_FPG_2"/>
    <property type="match status" value="1"/>
</dbReference>
<feature type="domain" description="Formamidopyrimidine-DNA glycosylase catalytic" evidence="17">
    <location>
        <begin position="2"/>
        <end position="97"/>
    </location>
</feature>
<dbReference type="PANTHER" id="PTHR42697:SF1">
    <property type="entry name" value="ENDONUCLEASE 8"/>
    <property type="match status" value="1"/>
</dbReference>
<dbReference type="SUPFAM" id="SSF46946">
    <property type="entry name" value="S13-like H2TH domain"/>
    <property type="match status" value="1"/>
</dbReference>
<reference evidence="18 19" key="1">
    <citation type="submission" date="2023-11" db="EMBL/GenBank/DDBJ databases">
        <authorList>
            <person name="Xu M."/>
            <person name="Jiang T."/>
        </authorList>
    </citation>
    <scope>NUCLEOTIDE SEQUENCE [LARGE SCALE GENOMIC DNA]</scope>
    <source>
        <strain evidence="18 19">SD</strain>
    </source>
</reference>